<keyword evidence="7 9" id="KW-0472">Membrane</keyword>
<feature type="transmembrane region" description="Helical" evidence="9">
    <location>
        <begin position="615"/>
        <end position="639"/>
    </location>
</feature>
<feature type="transmembrane region" description="Helical" evidence="9">
    <location>
        <begin position="415"/>
        <end position="435"/>
    </location>
</feature>
<keyword evidence="11" id="KW-1185">Reference proteome</keyword>
<sequence length="784" mass="81518">MWSTGSQHSLQPSDKAPPYAPPVVRRPPVRPPVQAAFFPGQEDATMLIQRITDEAVPPETWTSAAAEETMRLAGLAGPSRTGAPHRTAGPRPGIGADPGSRQQPGRPHPADPSGLQRPGVGQPPGTYQPGPGQLPGSGQPPGIEQPPGIRQRPGSLSQPGAPEIPGTHRQGRRDHRSTGPGVAPGGHGYRAGDAGVLPQPPGVLSPDGQPGTDSIQPDPEHVAEVADGAAAQVGAAGQAGSRAGADDTSKTARTGGVVRAGGMMAVATLTSRLTGFVAKAALAAWLGLWIVNDSYTLANTLPNIVFELVVGGVLTSVAIPLLSRARSDPDGGTAYTQRLMTMAIVGLLGVTVIAVVLAPYITSIYMKSDSHADRELATQLARLLLPEIFFYGLAALFGAILNTKERFAAPAWAPLVNNLVVIATAGVLFTTSGQTQHLGPNGEQLGLSAITPTQLLILGLGTTLGIVVQALVMLPSLLRSGFRFRWRWGSDERLAEAGGLLLWSIGYALISAVSYVVVSRVATGQGGALSTYAYASMLFQMPYGILGVSVLTAIMPRMSRHAADGNIEAVKDDASLANRLSAITLGPITAAMVAMALPLAFLTYRGTGASTSAPILGHTLMALALGLVPLAITLVQMRVFYAMKDARTPTLINAVMVGIRIPLILLCGQLPDEAVAPGIAAATSLSYVIGAAVGEIWLTARYGRMGTWRLFITLCKVGLASVVAGVVAWIVLSVLGVSNSLLELVIGSIVGVMVVVPLLLMLRIPEVEPLRRRLGTLFGFPTGR</sequence>
<feature type="compositionally biased region" description="Low complexity" evidence="8">
    <location>
        <begin position="232"/>
        <end position="243"/>
    </location>
</feature>
<dbReference type="GO" id="GO:0008360">
    <property type="term" value="P:regulation of cell shape"/>
    <property type="evidence" value="ECO:0007669"/>
    <property type="project" value="UniProtKB-KW"/>
</dbReference>
<feature type="compositionally biased region" description="Pro residues" evidence="8">
    <location>
        <begin position="18"/>
        <end position="31"/>
    </location>
</feature>
<dbReference type="GO" id="GO:0034204">
    <property type="term" value="P:lipid translocation"/>
    <property type="evidence" value="ECO:0007669"/>
    <property type="project" value="TreeGrafter"/>
</dbReference>
<evidence type="ECO:0000256" key="8">
    <source>
        <dbReference type="SAM" id="MobiDB-lite"/>
    </source>
</evidence>
<feature type="transmembrane region" description="Helical" evidence="9">
    <location>
        <begin position="710"/>
        <end position="732"/>
    </location>
</feature>
<feature type="compositionally biased region" description="Low complexity" evidence="8">
    <location>
        <begin position="118"/>
        <end position="149"/>
    </location>
</feature>
<dbReference type="InterPro" id="IPR004268">
    <property type="entry name" value="MurJ"/>
</dbReference>
<dbReference type="NCBIfam" id="TIGR01695">
    <property type="entry name" value="murJ_mviN"/>
    <property type="match status" value="1"/>
</dbReference>
<comment type="subcellular location">
    <subcellularLocation>
        <location evidence="1">Cell membrane</location>
        <topology evidence="1">Multi-pass membrane protein</topology>
    </subcellularLocation>
</comment>
<feature type="transmembrane region" description="Helical" evidence="9">
    <location>
        <begin position="677"/>
        <end position="698"/>
    </location>
</feature>
<evidence type="ECO:0000313" key="10">
    <source>
        <dbReference type="EMBL" id="NNG36777.1"/>
    </source>
</evidence>
<name>A0A849A9Y0_9ACTN</name>
<feature type="transmembrane region" description="Helical" evidence="9">
    <location>
        <begin position="580"/>
        <end position="603"/>
    </location>
</feature>
<dbReference type="PANTHER" id="PTHR47019">
    <property type="entry name" value="LIPID II FLIPPASE MURJ"/>
    <property type="match status" value="1"/>
</dbReference>
<dbReference type="Pfam" id="PF03023">
    <property type="entry name" value="MurJ"/>
    <property type="match status" value="1"/>
</dbReference>
<feature type="transmembrane region" description="Helical" evidence="9">
    <location>
        <begin position="343"/>
        <end position="363"/>
    </location>
</feature>
<feature type="transmembrane region" description="Helical" evidence="9">
    <location>
        <begin position="273"/>
        <end position="292"/>
    </location>
</feature>
<feature type="compositionally biased region" description="Polar residues" evidence="8">
    <location>
        <begin position="1"/>
        <end position="12"/>
    </location>
</feature>
<feature type="transmembrane region" description="Helical" evidence="9">
    <location>
        <begin position="538"/>
        <end position="559"/>
    </location>
</feature>
<keyword evidence="3 9" id="KW-0812">Transmembrane</keyword>
<evidence type="ECO:0000313" key="11">
    <source>
        <dbReference type="Proteomes" id="UP000562984"/>
    </source>
</evidence>
<keyword evidence="6 9" id="KW-1133">Transmembrane helix</keyword>
<evidence type="ECO:0000256" key="1">
    <source>
        <dbReference type="ARBA" id="ARBA00004651"/>
    </source>
</evidence>
<feature type="transmembrane region" description="Helical" evidence="9">
    <location>
        <begin position="304"/>
        <end position="322"/>
    </location>
</feature>
<dbReference type="Proteomes" id="UP000562984">
    <property type="component" value="Unassembled WGS sequence"/>
</dbReference>
<feature type="transmembrane region" description="Helical" evidence="9">
    <location>
        <begin position="455"/>
        <end position="478"/>
    </location>
</feature>
<organism evidence="10 11">
    <name type="scientific">Nakamurella aerolata</name>
    <dbReference type="NCBI Taxonomy" id="1656892"/>
    <lineage>
        <taxon>Bacteria</taxon>
        <taxon>Bacillati</taxon>
        <taxon>Actinomycetota</taxon>
        <taxon>Actinomycetes</taxon>
        <taxon>Nakamurellales</taxon>
        <taxon>Nakamurellaceae</taxon>
        <taxon>Nakamurella</taxon>
    </lineage>
</organism>
<evidence type="ECO:0000256" key="6">
    <source>
        <dbReference type="ARBA" id="ARBA00022989"/>
    </source>
</evidence>
<evidence type="ECO:0000256" key="3">
    <source>
        <dbReference type="ARBA" id="ARBA00022692"/>
    </source>
</evidence>
<feature type="transmembrane region" description="Helical" evidence="9">
    <location>
        <begin position="499"/>
        <end position="518"/>
    </location>
</feature>
<evidence type="ECO:0000256" key="7">
    <source>
        <dbReference type="ARBA" id="ARBA00023136"/>
    </source>
</evidence>
<keyword evidence="2" id="KW-1003">Cell membrane</keyword>
<dbReference type="AlphaFoldDB" id="A0A849A9Y0"/>
<feature type="transmembrane region" description="Helical" evidence="9">
    <location>
        <begin position="651"/>
        <end position="671"/>
    </location>
</feature>
<dbReference type="EMBL" id="JABEND010000008">
    <property type="protein sequence ID" value="NNG36777.1"/>
    <property type="molecule type" value="Genomic_DNA"/>
</dbReference>
<evidence type="ECO:0000256" key="4">
    <source>
        <dbReference type="ARBA" id="ARBA00022960"/>
    </source>
</evidence>
<proteinExistence type="predicted"/>
<dbReference type="GO" id="GO:0009252">
    <property type="term" value="P:peptidoglycan biosynthetic process"/>
    <property type="evidence" value="ECO:0007669"/>
    <property type="project" value="UniProtKB-KW"/>
</dbReference>
<feature type="transmembrane region" description="Helical" evidence="9">
    <location>
        <begin position="383"/>
        <end position="403"/>
    </location>
</feature>
<feature type="transmembrane region" description="Helical" evidence="9">
    <location>
        <begin position="744"/>
        <end position="764"/>
    </location>
</feature>
<dbReference type="GO" id="GO:0015648">
    <property type="term" value="F:lipid-linked peptidoglycan transporter activity"/>
    <property type="evidence" value="ECO:0007669"/>
    <property type="project" value="TreeGrafter"/>
</dbReference>
<dbReference type="RefSeq" id="WP_171200472.1">
    <property type="nucleotide sequence ID" value="NZ_JABEND010000008.1"/>
</dbReference>
<feature type="region of interest" description="Disordered" evidence="8">
    <location>
        <begin position="1"/>
        <end position="37"/>
    </location>
</feature>
<comment type="caution">
    <text evidence="10">The sequence shown here is derived from an EMBL/GenBank/DDBJ whole genome shotgun (WGS) entry which is preliminary data.</text>
</comment>
<evidence type="ECO:0000256" key="2">
    <source>
        <dbReference type="ARBA" id="ARBA00022475"/>
    </source>
</evidence>
<feature type="region of interest" description="Disordered" evidence="8">
    <location>
        <begin position="70"/>
        <end position="219"/>
    </location>
</feature>
<dbReference type="PRINTS" id="PR01806">
    <property type="entry name" value="VIRFACTRMVIN"/>
</dbReference>
<accession>A0A849A9Y0</accession>
<dbReference type="InterPro" id="IPR051050">
    <property type="entry name" value="Lipid_II_flippase_MurJ/MviN"/>
</dbReference>
<dbReference type="PANTHER" id="PTHR47019:SF1">
    <property type="entry name" value="LIPID II FLIPPASE MURJ"/>
    <property type="match status" value="1"/>
</dbReference>
<protein>
    <submittedName>
        <fullName evidence="10">Murein biosynthesis integral membrane protein MurJ</fullName>
    </submittedName>
</protein>
<dbReference type="CDD" id="cd13123">
    <property type="entry name" value="MATE_MurJ_like"/>
    <property type="match status" value="1"/>
</dbReference>
<keyword evidence="4" id="KW-0133">Cell shape</keyword>
<feature type="region of interest" description="Disordered" evidence="8">
    <location>
        <begin position="232"/>
        <end position="253"/>
    </location>
</feature>
<evidence type="ECO:0000256" key="5">
    <source>
        <dbReference type="ARBA" id="ARBA00022984"/>
    </source>
</evidence>
<gene>
    <name evidence="10" type="primary">murJ</name>
    <name evidence="10" type="ORF">HKD39_13855</name>
</gene>
<evidence type="ECO:0000256" key="9">
    <source>
        <dbReference type="SAM" id="Phobius"/>
    </source>
</evidence>
<reference evidence="10 11" key="1">
    <citation type="submission" date="2020-05" db="EMBL/GenBank/DDBJ databases">
        <title>Nakamurella sp. DB0629 isolated from air conditioner.</title>
        <authorList>
            <person name="Kim D.H."/>
            <person name="Kim D.-U."/>
        </authorList>
    </citation>
    <scope>NUCLEOTIDE SEQUENCE [LARGE SCALE GENOMIC DNA]</scope>
    <source>
        <strain evidence="10 11">DB0629</strain>
    </source>
</reference>
<dbReference type="GO" id="GO:0005886">
    <property type="term" value="C:plasma membrane"/>
    <property type="evidence" value="ECO:0007669"/>
    <property type="project" value="UniProtKB-SubCell"/>
</dbReference>
<keyword evidence="5" id="KW-0573">Peptidoglycan synthesis</keyword>